<sequence length="188" mass="20946">MTTVQEEQDVIELLLSQHQQIKALFTRVNQSVGEPKRDAFHELTRLLAVHESAEEQVVHPAARDDAGDDVVEARLEEENEAKRALAALYDLGVDSPEFDARFAEFEAAVLSHALHEEQEEFPLLRTRTDPKTLVRMAGALRAAEAVSPTRPHPNAGENPVANLIAGPPLAIFDKTRDAVRDWRQSQKS</sequence>
<dbReference type="AlphaFoldDB" id="A0A0A6UEI2"/>
<organism evidence="2 3">
    <name type="scientific">Actinoplanes utahensis</name>
    <dbReference type="NCBI Taxonomy" id="1869"/>
    <lineage>
        <taxon>Bacteria</taxon>
        <taxon>Bacillati</taxon>
        <taxon>Actinomycetota</taxon>
        <taxon>Actinomycetes</taxon>
        <taxon>Micromonosporales</taxon>
        <taxon>Micromonosporaceae</taxon>
        <taxon>Actinoplanes</taxon>
    </lineage>
</organism>
<feature type="domain" description="Hemerythrin-like" evidence="1">
    <location>
        <begin position="10"/>
        <end position="124"/>
    </location>
</feature>
<gene>
    <name evidence="2" type="ORF">MB27_28890</name>
</gene>
<dbReference type="Pfam" id="PF01814">
    <property type="entry name" value="Hemerythrin"/>
    <property type="match status" value="1"/>
</dbReference>
<dbReference type="Gene3D" id="1.20.120.520">
    <property type="entry name" value="nmb1532 protein domain like"/>
    <property type="match status" value="1"/>
</dbReference>
<dbReference type="CDD" id="cd12108">
    <property type="entry name" value="Hr-like"/>
    <property type="match status" value="1"/>
</dbReference>
<dbReference type="Proteomes" id="UP000054537">
    <property type="component" value="Unassembled WGS sequence"/>
</dbReference>
<keyword evidence="3" id="KW-1185">Reference proteome</keyword>
<dbReference type="STRING" id="1869.MB27_28890"/>
<protein>
    <submittedName>
        <fullName evidence="2">Hemerythrin</fullName>
    </submittedName>
</protein>
<reference evidence="2 3" key="1">
    <citation type="submission" date="2014-10" db="EMBL/GenBank/DDBJ databases">
        <title>Draft genome sequence of Actinoplanes utahensis NRRL 12052.</title>
        <authorList>
            <person name="Velasco-Bucheli B."/>
            <person name="del Cerro C."/>
            <person name="Hormigo D."/>
            <person name="Garcia J.L."/>
            <person name="Acebal C."/>
            <person name="Arroyo M."/>
            <person name="de la Mata I."/>
        </authorList>
    </citation>
    <scope>NUCLEOTIDE SEQUENCE [LARGE SCALE GENOMIC DNA]</scope>
    <source>
        <strain evidence="2 3">NRRL 12052</strain>
    </source>
</reference>
<dbReference type="RefSeq" id="WP_043529591.1">
    <property type="nucleotide sequence ID" value="NZ_BAABKU010000029.1"/>
</dbReference>
<proteinExistence type="predicted"/>
<dbReference type="PANTHER" id="PTHR35585:SF1">
    <property type="entry name" value="HHE DOMAIN PROTEIN (AFU_ORTHOLOGUE AFUA_4G00730)"/>
    <property type="match status" value="1"/>
</dbReference>
<dbReference type="PANTHER" id="PTHR35585">
    <property type="entry name" value="HHE DOMAIN PROTEIN (AFU_ORTHOLOGUE AFUA_4G00730)"/>
    <property type="match status" value="1"/>
</dbReference>
<dbReference type="InterPro" id="IPR012312">
    <property type="entry name" value="Hemerythrin-like"/>
</dbReference>
<dbReference type="EMBL" id="JRTT01000044">
    <property type="protein sequence ID" value="KHD74440.1"/>
    <property type="molecule type" value="Genomic_DNA"/>
</dbReference>
<name>A0A0A6UEI2_ACTUT</name>
<evidence type="ECO:0000313" key="3">
    <source>
        <dbReference type="Proteomes" id="UP000054537"/>
    </source>
</evidence>
<comment type="caution">
    <text evidence="2">The sequence shown here is derived from an EMBL/GenBank/DDBJ whole genome shotgun (WGS) entry which is preliminary data.</text>
</comment>
<dbReference type="OrthoDB" id="3212362at2"/>
<dbReference type="eggNOG" id="COG5592">
    <property type="taxonomic scope" value="Bacteria"/>
</dbReference>
<evidence type="ECO:0000313" key="2">
    <source>
        <dbReference type="EMBL" id="KHD74440.1"/>
    </source>
</evidence>
<accession>A0A0A6UEI2</accession>
<evidence type="ECO:0000259" key="1">
    <source>
        <dbReference type="Pfam" id="PF01814"/>
    </source>
</evidence>